<proteinExistence type="predicted"/>
<protein>
    <submittedName>
        <fullName evidence="1">Type I-F CRISPR-associated protein Csy1</fullName>
    </submittedName>
</protein>
<comment type="caution">
    <text evidence="1">The sequence shown here is derived from an EMBL/GenBank/DDBJ whole genome shotgun (WGS) entry which is preliminary data.</text>
</comment>
<keyword evidence="2" id="KW-1185">Reference proteome</keyword>
<evidence type="ECO:0000313" key="1">
    <source>
        <dbReference type="EMBL" id="MEE2025484.1"/>
    </source>
</evidence>
<accession>A0ABU7JIF1</accession>
<gene>
    <name evidence="1" type="primary">csy1</name>
    <name evidence="1" type="ORF">QWF21_14700</name>
</gene>
<sequence length="456" mass="51077">MQYEGLAAGIADYINQRRLQKLEPIEKALEKALKDVEDVVQQAQINTDFLPQIQQINQQFDVRYWLDDAAKRAKQISLVTHALKFTHGDAKGSSVLSLEYTADADYLVTASLTNLAIDAVGNAAALDVAKLLQLESEGQSLAQALTDGDFSALAVFSENQEQLTEWVEGFKLALADKALSSHTLAKQLYFPAADGQYHLLSPVFATSLAHQFNGKITAVRYGDEPKATREARKAGKYYDKSDVRFLDTAIQSFGGSKPQNISQLNSQRGGKTHLLNCSPPSWQSTLKPPLNEPSIFSGREFNRRVWRDLQELQRYLLSVKGRDSTLEIRRNIAAFVNDLIDGLLNYAAEVQGLTEHAGWSQQDCTLNPAEQLWLDVWCEDLQFQQKRANNNWQQDICLAFAGWLNNKLNYTLKKDGLVFGTVQYQHWAKLLSPRLRDYEIGTSVFSVGKSQAEVAV</sequence>
<evidence type="ECO:0000313" key="2">
    <source>
        <dbReference type="Proteomes" id="UP001339167"/>
    </source>
</evidence>
<dbReference type="NCBIfam" id="TIGR02564">
    <property type="entry name" value="cas_Csy1"/>
    <property type="match status" value="1"/>
</dbReference>
<dbReference type="RefSeq" id="WP_330088796.1">
    <property type="nucleotide sequence ID" value="NZ_JAUGZK010000013.1"/>
</dbReference>
<dbReference type="EMBL" id="JAUGZK010000013">
    <property type="protein sequence ID" value="MEE2025484.1"/>
    <property type="molecule type" value="Genomic_DNA"/>
</dbReference>
<dbReference type="InterPro" id="IPR013397">
    <property type="entry name" value="CRISPR-assoc_prot_Csy1"/>
</dbReference>
<dbReference type="Pfam" id="PF09611">
    <property type="entry name" value="Cas_Csy1"/>
    <property type="match status" value="1"/>
</dbReference>
<name>A0ABU7JIF1_9GAMM</name>
<organism evidence="1 2">
    <name type="scientific">Alkalimonas mucilaginosa</name>
    <dbReference type="NCBI Taxonomy" id="3057676"/>
    <lineage>
        <taxon>Bacteria</taxon>
        <taxon>Pseudomonadati</taxon>
        <taxon>Pseudomonadota</taxon>
        <taxon>Gammaproteobacteria</taxon>
        <taxon>Alkalimonas</taxon>
    </lineage>
</organism>
<dbReference type="Proteomes" id="UP001339167">
    <property type="component" value="Unassembled WGS sequence"/>
</dbReference>
<reference evidence="1 2" key="1">
    <citation type="submission" date="2023-06" db="EMBL/GenBank/DDBJ databases">
        <title>Alkalimonas sp., MEB004 an alkaliphilic bacterium isolated from Lonar Lake, India.</title>
        <authorList>
            <person name="Joshi A."/>
            <person name="Thite S."/>
        </authorList>
    </citation>
    <scope>NUCLEOTIDE SEQUENCE [LARGE SCALE GENOMIC DNA]</scope>
    <source>
        <strain evidence="1 2">MEB004</strain>
    </source>
</reference>